<sequence>MELIKSIEVTLEKGYKISTLILLYSGLDIVASLNTAIGKDVQKKDFIEWVNKYVIPHMDVKVTGEDLYAARCAVVHTLASESSMSRQGKATQVFYTWGDNKPEQLQEIIKQNGMNHVTVKIENLIMSFRQGVIDFIGDIPNDPKLIYTVLQRSEYMLGYNSIPFLDEAE</sequence>
<dbReference type="EMBL" id="JAAOIW010000024">
    <property type="protein sequence ID" value="NHN34971.1"/>
    <property type="molecule type" value="Genomic_DNA"/>
</dbReference>
<accession>A0ABX0JGQ0</accession>
<keyword evidence="2" id="KW-1185">Reference proteome</keyword>
<comment type="caution">
    <text evidence="1">The sequence shown here is derived from an EMBL/GenBank/DDBJ whole genome shotgun (WGS) entry which is preliminary data.</text>
</comment>
<organism evidence="1 2">
    <name type="scientific">Paenibacillus agricola</name>
    <dbReference type="NCBI Taxonomy" id="2716264"/>
    <lineage>
        <taxon>Bacteria</taxon>
        <taxon>Bacillati</taxon>
        <taxon>Bacillota</taxon>
        <taxon>Bacilli</taxon>
        <taxon>Bacillales</taxon>
        <taxon>Paenibacillaceae</taxon>
        <taxon>Paenibacillus</taxon>
    </lineage>
</organism>
<proteinExistence type="predicted"/>
<gene>
    <name evidence="1" type="ORF">G9U52_35110</name>
</gene>
<protein>
    <submittedName>
        <fullName evidence="1">Uncharacterized protein</fullName>
    </submittedName>
</protein>
<dbReference type="Proteomes" id="UP001165962">
    <property type="component" value="Unassembled WGS sequence"/>
</dbReference>
<evidence type="ECO:0000313" key="2">
    <source>
        <dbReference type="Proteomes" id="UP001165962"/>
    </source>
</evidence>
<dbReference type="RefSeq" id="WP_166156911.1">
    <property type="nucleotide sequence ID" value="NZ_JAAOIW010000024.1"/>
</dbReference>
<reference evidence="1" key="1">
    <citation type="submission" date="2020-03" db="EMBL/GenBank/DDBJ databases">
        <title>Draft sequencing of Paenibacilllus sp. S3N08.</title>
        <authorList>
            <person name="Kim D.-U."/>
        </authorList>
    </citation>
    <scope>NUCLEOTIDE SEQUENCE</scope>
    <source>
        <strain evidence="1">S3N08</strain>
    </source>
</reference>
<name>A0ABX0JGQ0_9BACL</name>
<evidence type="ECO:0000313" key="1">
    <source>
        <dbReference type="EMBL" id="NHN34971.1"/>
    </source>
</evidence>